<feature type="compositionally biased region" description="Polar residues" evidence="3">
    <location>
        <begin position="33"/>
        <end position="65"/>
    </location>
</feature>
<dbReference type="Proteomes" id="UP001194580">
    <property type="component" value="Unassembled WGS sequence"/>
</dbReference>
<evidence type="ECO:0000256" key="1">
    <source>
        <dbReference type="ARBA" id="ARBA00006461"/>
    </source>
</evidence>
<comment type="caution">
    <text evidence="4">The sequence shown here is derived from an EMBL/GenBank/DDBJ whole genome shotgun (WGS) entry which is preliminary data.</text>
</comment>
<feature type="compositionally biased region" description="Basic and acidic residues" evidence="3">
    <location>
        <begin position="345"/>
        <end position="368"/>
    </location>
</feature>
<feature type="region of interest" description="Disordered" evidence="3">
    <location>
        <begin position="244"/>
        <end position="267"/>
    </location>
</feature>
<gene>
    <name evidence="4" type="ORF">BGZ95_008672</name>
</gene>
<dbReference type="Pfam" id="PF08243">
    <property type="entry name" value="SPT2"/>
    <property type="match status" value="1"/>
</dbReference>
<dbReference type="PANTHER" id="PTHR22691:SF8">
    <property type="entry name" value="PROTEIN SPT2 HOMOLOG"/>
    <property type="match status" value="1"/>
</dbReference>
<feature type="compositionally biased region" description="Basic and acidic residues" evidence="3">
    <location>
        <begin position="768"/>
        <end position="813"/>
    </location>
</feature>
<dbReference type="GO" id="GO:0005730">
    <property type="term" value="C:nucleolus"/>
    <property type="evidence" value="ECO:0007669"/>
    <property type="project" value="TreeGrafter"/>
</dbReference>
<dbReference type="GO" id="GO:0042393">
    <property type="term" value="F:histone binding"/>
    <property type="evidence" value="ECO:0007669"/>
    <property type="project" value="TreeGrafter"/>
</dbReference>
<comment type="similarity">
    <text evidence="1">Belongs to the SPT2 family.</text>
</comment>
<feature type="region of interest" description="Disordered" evidence="3">
    <location>
        <begin position="565"/>
        <end position="813"/>
    </location>
</feature>
<protein>
    <submittedName>
        <fullName evidence="4">Uncharacterized protein</fullName>
    </submittedName>
</protein>
<feature type="region of interest" description="Disordered" evidence="3">
    <location>
        <begin position="345"/>
        <end position="503"/>
    </location>
</feature>
<evidence type="ECO:0000313" key="4">
    <source>
        <dbReference type="EMBL" id="KAG0275537.1"/>
    </source>
</evidence>
<feature type="region of interest" description="Disordered" evidence="3">
    <location>
        <begin position="1"/>
        <end position="105"/>
    </location>
</feature>
<feature type="region of interest" description="Disordered" evidence="3">
    <location>
        <begin position="297"/>
        <end position="318"/>
    </location>
</feature>
<evidence type="ECO:0000256" key="3">
    <source>
        <dbReference type="SAM" id="MobiDB-lite"/>
    </source>
</evidence>
<keyword evidence="2" id="KW-0175">Coiled coil</keyword>
<feature type="compositionally biased region" description="Low complexity" evidence="3">
    <location>
        <begin position="75"/>
        <end position="86"/>
    </location>
</feature>
<feature type="compositionally biased region" description="Basic and acidic residues" evidence="3">
    <location>
        <begin position="673"/>
        <end position="699"/>
    </location>
</feature>
<evidence type="ECO:0000313" key="5">
    <source>
        <dbReference type="Proteomes" id="UP001194580"/>
    </source>
</evidence>
<evidence type="ECO:0000256" key="2">
    <source>
        <dbReference type="ARBA" id="ARBA00023054"/>
    </source>
</evidence>
<name>A0AAD4DDX6_9FUNG</name>
<dbReference type="EMBL" id="JAAAIL010000468">
    <property type="protein sequence ID" value="KAG0275537.1"/>
    <property type="molecule type" value="Genomic_DNA"/>
</dbReference>
<feature type="compositionally biased region" description="Basic and acidic residues" evidence="3">
    <location>
        <begin position="299"/>
        <end position="318"/>
    </location>
</feature>
<dbReference type="PANTHER" id="PTHR22691">
    <property type="entry name" value="YEAST SPT2-RELATED"/>
    <property type="match status" value="1"/>
</dbReference>
<accession>A0AAD4DDX6</accession>
<keyword evidence="5" id="KW-1185">Reference proteome</keyword>
<feature type="compositionally biased region" description="Low complexity" evidence="3">
    <location>
        <begin position="374"/>
        <end position="386"/>
    </location>
</feature>
<feature type="compositionally biased region" description="Low complexity" evidence="3">
    <location>
        <begin position="1"/>
        <end position="15"/>
    </location>
</feature>
<dbReference type="GO" id="GO:0003677">
    <property type="term" value="F:DNA binding"/>
    <property type="evidence" value="ECO:0007669"/>
    <property type="project" value="TreeGrafter"/>
</dbReference>
<feature type="compositionally biased region" description="Basic residues" evidence="3">
    <location>
        <begin position="605"/>
        <end position="672"/>
    </location>
</feature>
<dbReference type="InterPro" id="IPR013256">
    <property type="entry name" value="Chromatin_SPT2"/>
</dbReference>
<organism evidence="4 5">
    <name type="scientific">Linnemannia exigua</name>
    <dbReference type="NCBI Taxonomy" id="604196"/>
    <lineage>
        <taxon>Eukaryota</taxon>
        <taxon>Fungi</taxon>
        <taxon>Fungi incertae sedis</taxon>
        <taxon>Mucoromycota</taxon>
        <taxon>Mortierellomycotina</taxon>
        <taxon>Mortierellomycetes</taxon>
        <taxon>Mortierellales</taxon>
        <taxon>Mortierellaceae</taxon>
        <taxon>Linnemannia</taxon>
    </lineage>
</organism>
<feature type="region of interest" description="Disordered" evidence="3">
    <location>
        <begin position="533"/>
        <end position="553"/>
    </location>
</feature>
<dbReference type="GO" id="GO:0006360">
    <property type="term" value="P:transcription by RNA polymerase I"/>
    <property type="evidence" value="ECO:0007669"/>
    <property type="project" value="TreeGrafter"/>
</dbReference>
<feature type="compositionally biased region" description="Basic and acidic residues" evidence="3">
    <location>
        <begin position="420"/>
        <end position="443"/>
    </location>
</feature>
<dbReference type="GO" id="GO:0006334">
    <property type="term" value="P:nucleosome assembly"/>
    <property type="evidence" value="ECO:0007669"/>
    <property type="project" value="TreeGrafter"/>
</dbReference>
<dbReference type="SMART" id="SM00784">
    <property type="entry name" value="SPT2"/>
    <property type="match status" value="1"/>
</dbReference>
<dbReference type="AlphaFoldDB" id="A0AAD4DDX6"/>
<proteinExistence type="inferred from homology"/>
<sequence>MSPTSPTRPTVTPKPNATSPNGAIMDFFKQINPAHSQQATSSHHGLNQGGSRSPTSPVQPASKTMQMLREPVAQAASPPSSSSSRASPKKQYGSQARGAGDTMKQVKIDGDFSWLENDDDEDYSDAEMDHDHSAIRKQEHEIYHHKHSHSGGNFQVGSPPAKKRLDQAQPSLDEASIAVYGGGGTAGTPSEISAFVKLADPSCGATYVVVVVVVEEDVAPFAGHVSKFRVLVLLCELLLLKGEDPSTTDTGKDEGEDEDDAKCNDEGSYGRFEELRKVGTKLSRAAEIELQKKQQQIEYEEKQRRKEEEAARRRKDAETRKLLQQELDRKKAEEEHRRREIAIQLKAKERAREREKEAEREKEYQEKIKKQKARAAASGGSSSGNGPTYSRSKPAPKKQDYSFDMLQKIAANGGGNRTNGSDDRGRNGDRNGDRDRDRYDDRSSSGYSASRQAAVEKLKVNRGFSPERALSSSQSYSGTKIAKKPPVKRNTAPKPIFPNMRIPTSSVNHVRDAGLKAIRDGPVALNTKKRDRRTIEEVEADVRENSARKEERERRIKAIEEERQKMMQQREKAIQAAKYSRALMGDDAHETDRLHKEVTSGRGGSRSRSRSRSPRRKSRSRSPVQRRRSKSPPRRKRSISPPAKKRSYSPEHRKRSVSPRRKRSISPSVKRKSMADKDRGRDRDREYERDRERERDRAGSLKSKPGNGSSANKRRISRSPSPRPSSKKRSRGPFDDDEDFSVSSVIGSLFGTRYRSRANEDQSDDDMEARAGDVFREEARSARIAKKEDEMEAELERQQAERARKRKLERERR</sequence>
<reference evidence="4" key="1">
    <citation type="journal article" date="2020" name="Fungal Divers.">
        <title>Resolving the Mortierellaceae phylogeny through synthesis of multi-gene phylogenetics and phylogenomics.</title>
        <authorList>
            <person name="Vandepol N."/>
            <person name="Liber J."/>
            <person name="Desiro A."/>
            <person name="Na H."/>
            <person name="Kennedy M."/>
            <person name="Barry K."/>
            <person name="Grigoriev I.V."/>
            <person name="Miller A.N."/>
            <person name="O'Donnell K."/>
            <person name="Stajich J.E."/>
            <person name="Bonito G."/>
        </authorList>
    </citation>
    <scope>NUCLEOTIDE SEQUENCE</scope>
    <source>
        <strain evidence="4">NRRL 28262</strain>
    </source>
</reference>
<feature type="compositionally biased region" description="Basic and acidic residues" evidence="3">
    <location>
        <begin position="584"/>
        <end position="599"/>
    </location>
</feature>